<comment type="caution">
    <text evidence="1">The sequence shown here is derived from an EMBL/GenBank/DDBJ whole genome shotgun (WGS) entry which is preliminary data.</text>
</comment>
<evidence type="ECO:0000313" key="1">
    <source>
        <dbReference type="EMBL" id="RJP72712.1"/>
    </source>
</evidence>
<dbReference type="AlphaFoldDB" id="A0A419F2M2"/>
<dbReference type="EMBL" id="QZKI01000041">
    <property type="protein sequence ID" value="RJP72712.1"/>
    <property type="molecule type" value="Genomic_DNA"/>
</dbReference>
<accession>A0A419F2M2</accession>
<gene>
    <name evidence="1" type="ORF">C4532_05690</name>
</gene>
<dbReference type="SUPFAM" id="SSF82784">
    <property type="entry name" value="OsmC-like"/>
    <property type="match status" value="1"/>
</dbReference>
<dbReference type="Gene3D" id="3.30.300.20">
    <property type="match status" value="1"/>
</dbReference>
<dbReference type="Proteomes" id="UP000285961">
    <property type="component" value="Unassembled WGS sequence"/>
</dbReference>
<evidence type="ECO:0000313" key="2">
    <source>
        <dbReference type="Proteomes" id="UP000285961"/>
    </source>
</evidence>
<dbReference type="InterPro" id="IPR036102">
    <property type="entry name" value="OsmC/Ohrsf"/>
</dbReference>
<organism evidence="1 2">
    <name type="scientific">Candidatus Abyssobacteria bacterium SURF_17</name>
    <dbReference type="NCBI Taxonomy" id="2093361"/>
    <lineage>
        <taxon>Bacteria</taxon>
        <taxon>Pseudomonadati</taxon>
        <taxon>Candidatus Hydrogenedentota</taxon>
        <taxon>Candidatus Abyssobacteria</taxon>
    </lineage>
</organism>
<reference evidence="1 2" key="1">
    <citation type="journal article" date="2017" name="ISME J.">
        <title>Energy and carbon metabolisms in a deep terrestrial subsurface fluid microbial community.</title>
        <authorList>
            <person name="Momper L."/>
            <person name="Jungbluth S.P."/>
            <person name="Lee M.D."/>
            <person name="Amend J.P."/>
        </authorList>
    </citation>
    <scope>NUCLEOTIDE SEQUENCE [LARGE SCALE GENOMIC DNA]</scope>
    <source>
        <strain evidence="1">SURF_17</strain>
    </source>
</reference>
<sequence length="91" mass="9981">MMGTLAAALAGKKIPTPEALYWADVEGHIENVDTVLKITRINVLYHLKVPPGKADDAREAFSSYLTLCPAAQSVIGCIKIKDDIRIEETRN</sequence>
<name>A0A419F2M2_9BACT</name>
<dbReference type="InterPro" id="IPR015946">
    <property type="entry name" value="KH_dom-like_a/b"/>
</dbReference>
<proteinExistence type="predicted"/>
<evidence type="ECO:0008006" key="3">
    <source>
        <dbReference type="Google" id="ProtNLM"/>
    </source>
</evidence>
<protein>
    <recommendedName>
        <fullName evidence="3">OsmC family peroxiredoxin</fullName>
    </recommendedName>
</protein>